<keyword evidence="4" id="KW-0808">Transferase</keyword>
<dbReference type="InterPro" id="IPR004358">
    <property type="entry name" value="Sig_transdc_His_kin-like_C"/>
</dbReference>
<dbReference type="PANTHER" id="PTHR43047:SF72">
    <property type="entry name" value="OSMOSENSING HISTIDINE PROTEIN KINASE SLN1"/>
    <property type="match status" value="1"/>
</dbReference>
<dbReference type="InterPro" id="IPR001789">
    <property type="entry name" value="Sig_transdc_resp-reg_receiver"/>
</dbReference>
<dbReference type="InterPro" id="IPR003594">
    <property type="entry name" value="HATPase_dom"/>
</dbReference>
<dbReference type="InterPro" id="IPR036890">
    <property type="entry name" value="HATPase_C_sf"/>
</dbReference>
<dbReference type="Pfam" id="PF00072">
    <property type="entry name" value="Response_reg"/>
    <property type="match status" value="1"/>
</dbReference>
<keyword evidence="11" id="KW-1185">Reference proteome</keyword>
<dbReference type="SUPFAM" id="SSF47384">
    <property type="entry name" value="Homodimeric domain of signal transducing histidine kinase"/>
    <property type="match status" value="1"/>
</dbReference>
<dbReference type="Gene3D" id="3.30.565.10">
    <property type="entry name" value="Histidine kinase-like ATPase, C-terminal domain"/>
    <property type="match status" value="1"/>
</dbReference>
<dbReference type="SMART" id="SM00388">
    <property type="entry name" value="HisKA"/>
    <property type="match status" value="1"/>
</dbReference>
<evidence type="ECO:0000256" key="1">
    <source>
        <dbReference type="ARBA" id="ARBA00000085"/>
    </source>
</evidence>
<reference evidence="10" key="1">
    <citation type="submission" date="2020-03" db="EMBL/GenBank/DDBJ databases">
        <title>Draft Genome Sequence of Cylindrodendrum hubeiense.</title>
        <authorList>
            <person name="Buettner E."/>
            <person name="Kellner H."/>
        </authorList>
    </citation>
    <scope>NUCLEOTIDE SEQUENCE</scope>
    <source>
        <strain evidence="10">IHI 201604</strain>
    </source>
</reference>
<dbReference type="Pfam" id="PF00512">
    <property type="entry name" value="HisKA"/>
    <property type="match status" value="1"/>
</dbReference>
<dbReference type="Gene3D" id="1.10.287.130">
    <property type="match status" value="1"/>
</dbReference>
<dbReference type="InterPro" id="IPR036097">
    <property type="entry name" value="HisK_dim/P_sf"/>
</dbReference>
<dbReference type="GO" id="GO:0000155">
    <property type="term" value="F:phosphorelay sensor kinase activity"/>
    <property type="evidence" value="ECO:0007669"/>
    <property type="project" value="InterPro"/>
</dbReference>
<feature type="compositionally biased region" description="Polar residues" evidence="7">
    <location>
        <begin position="453"/>
        <end position="463"/>
    </location>
</feature>
<evidence type="ECO:0000256" key="2">
    <source>
        <dbReference type="ARBA" id="ARBA00012438"/>
    </source>
</evidence>
<accession>A0A9P5H3W5</accession>
<feature type="domain" description="Histidine kinase" evidence="8">
    <location>
        <begin position="559"/>
        <end position="855"/>
    </location>
</feature>
<evidence type="ECO:0000256" key="3">
    <source>
        <dbReference type="ARBA" id="ARBA00022553"/>
    </source>
</evidence>
<evidence type="ECO:0000256" key="6">
    <source>
        <dbReference type="PROSITE-ProRule" id="PRU00169"/>
    </source>
</evidence>
<evidence type="ECO:0000313" key="10">
    <source>
        <dbReference type="EMBL" id="KAF7548004.1"/>
    </source>
</evidence>
<dbReference type="SUPFAM" id="SSF55781">
    <property type="entry name" value="GAF domain-like"/>
    <property type="match status" value="1"/>
</dbReference>
<comment type="caution">
    <text evidence="10">The sequence shown here is derived from an EMBL/GenBank/DDBJ whole genome shotgun (WGS) entry which is preliminary data.</text>
</comment>
<dbReference type="Gene3D" id="3.40.50.2300">
    <property type="match status" value="1"/>
</dbReference>
<protein>
    <recommendedName>
        <fullName evidence="2">histidine kinase</fullName>
        <ecNumber evidence="2">2.7.13.3</ecNumber>
    </recommendedName>
</protein>
<dbReference type="Pfam" id="PF01590">
    <property type="entry name" value="GAF"/>
    <property type="match status" value="1"/>
</dbReference>
<dbReference type="PROSITE" id="PS50110">
    <property type="entry name" value="RESPONSE_REGULATORY"/>
    <property type="match status" value="1"/>
</dbReference>
<dbReference type="CDD" id="cd00082">
    <property type="entry name" value="HisKA"/>
    <property type="match status" value="1"/>
</dbReference>
<dbReference type="SMART" id="SM00448">
    <property type="entry name" value="REC"/>
    <property type="match status" value="1"/>
</dbReference>
<dbReference type="InterPro" id="IPR005467">
    <property type="entry name" value="His_kinase_dom"/>
</dbReference>
<dbReference type="InterPro" id="IPR003661">
    <property type="entry name" value="HisK_dim/P_dom"/>
</dbReference>
<dbReference type="EMBL" id="JAANBB010000161">
    <property type="protein sequence ID" value="KAF7548004.1"/>
    <property type="molecule type" value="Genomic_DNA"/>
</dbReference>
<dbReference type="GO" id="GO:0009927">
    <property type="term" value="F:histidine phosphotransfer kinase activity"/>
    <property type="evidence" value="ECO:0007669"/>
    <property type="project" value="TreeGrafter"/>
</dbReference>
<dbReference type="PANTHER" id="PTHR43047">
    <property type="entry name" value="TWO-COMPONENT HISTIDINE PROTEIN KINASE"/>
    <property type="match status" value="1"/>
</dbReference>
<evidence type="ECO:0000259" key="9">
    <source>
        <dbReference type="PROSITE" id="PS50110"/>
    </source>
</evidence>
<dbReference type="InterPro" id="IPR011006">
    <property type="entry name" value="CheY-like_superfamily"/>
</dbReference>
<keyword evidence="3 6" id="KW-0597">Phosphoprotein</keyword>
<keyword evidence="5" id="KW-0418">Kinase</keyword>
<dbReference type="EC" id="2.7.13.3" evidence="2"/>
<dbReference type="SUPFAM" id="SSF52172">
    <property type="entry name" value="CheY-like"/>
    <property type="match status" value="1"/>
</dbReference>
<feature type="domain" description="Response regulatory" evidence="9">
    <location>
        <begin position="1061"/>
        <end position="1182"/>
    </location>
</feature>
<dbReference type="AlphaFoldDB" id="A0A9P5H3W5"/>
<feature type="region of interest" description="Disordered" evidence="7">
    <location>
        <begin position="237"/>
        <end position="301"/>
    </location>
</feature>
<dbReference type="PROSITE" id="PS50109">
    <property type="entry name" value="HIS_KIN"/>
    <property type="match status" value="1"/>
</dbReference>
<name>A0A9P5H3W5_9HYPO</name>
<dbReference type="Gene3D" id="3.30.450.40">
    <property type="match status" value="1"/>
</dbReference>
<proteinExistence type="predicted"/>
<gene>
    <name evidence="10" type="ORF">G7Z17_g7341</name>
</gene>
<dbReference type="Proteomes" id="UP000722485">
    <property type="component" value="Unassembled WGS sequence"/>
</dbReference>
<feature type="compositionally biased region" description="Low complexity" evidence="7">
    <location>
        <begin position="464"/>
        <end position="473"/>
    </location>
</feature>
<dbReference type="InterPro" id="IPR003018">
    <property type="entry name" value="GAF"/>
</dbReference>
<dbReference type="SMART" id="SM00387">
    <property type="entry name" value="HATPase_c"/>
    <property type="match status" value="1"/>
</dbReference>
<dbReference type="InterPro" id="IPR029016">
    <property type="entry name" value="GAF-like_dom_sf"/>
</dbReference>
<sequence length="1187" mass="130384">MTAPPRTPKVVCETTRERETFNSVTCSDGTLTALAQLAACQTGADRSLISLFDQTHQYIITEATPTLPLIPSLPQSGHDETLWLCGTAIPRAHGVCDYTLCEAETDQYDQPNDSDKLPMVIVDDLTEDPRFMTRPYCQPGSPARFYAATPITTRRGINIGVFCVIHTEPITNWTESQSDLMRNLSRIIMGHLEASRLKSIQARNERITRGLGSFLEGKRTLSPELGVKKAGIFNTNRELLRGGDDGTANQRDPPVSEQKAEPDSKPEEYLRKGAPEMPHESPPDVILPQEPPYSKMDEESKLDPETIFPRAANIIRESIDIEGCLFIDASSQTFTGASPNQANETKTGSGTNQSIKCGCITDDEDEDISSPDRSWPPCQVLGFSSSDQPGIHTSYSSTSTKSLPKKFLARLLRRYPKGHIFNFNANRELQRSESTDEDVQWWLVPDASKQSATQRCENPSKCNGATGRQQGGARARKDEGRVLLETFPGARSVAFVPIWNPKKERWSVGAFAYTSNPARIFTLEGDLNYLRAFGILAATEQLRLETVMADKAKADALGSLSHELRSPLHGIILGVELLNDTNLNALQENLAHTIETCCRTLTDTVDHLLDYSKINNFMGKEKILRRDSAPRGLRPDSDQSIEAGMQVLYKDTRLDILVEEVMESVSAGFNFQHLSIAQLSRKRATRFSHTDNTAIRRLDSARAMEDLGPTLTQKGEVQVKFGEVTIVLMINPSLSWAFHTQPGAIRRIAMNLFGNALKYTHRGLIKVSLEQGPSGTSSSERLVNLTVADTGVGISDDFLQNGLYKAFSQENQLAPGTGLGLSLVKQIVGQLNGHIAVSSQIGVGTTVLVSLPLTPVMSLPESPLEPSEIEKTFQAQMRELAGLRAQIVGFNKQRTPEDLSSTDSPGLSAHPLVQRICRDWLNMQVNAELETQQLAPDVVIWSEDSLPSSLDPDGPLANVPSVVICTNELIAYQYTTGSKKAGRLGVSEFISQPIGPLKLARTISQVLKRWTEAQVNPISFNVTNTPDNLGPLTPRSPISPPHSLGITESLDQSAGYFACPEFLLVDDNNINLKILASYVHKIGRLYSTATNGQEAVDAFETNVGQYKCILMDISMPVMDGFEATRRIRAMEQKAQLKPTLILALSGLASEEAQKEAFSSGVDLFLTKPVRLKELGAILKSKGILNDL</sequence>
<organism evidence="10 11">
    <name type="scientific">Cylindrodendrum hubeiense</name>
    <dbReference type="NCBI Taxonomy" id="595255"/>
    <lineage>
        <taxon>Eukaryota</taxon>
        <taxon>Fungi</taxon>
        <taxon>Dikarya</taxon>
        <taxon>Ascomycota</taxon>
        <taxon>Pezizomycotina</taxon>
        <taxon>Sordariomycetes</taxon>
        <taxon>Hypocreomycetidae</taxon>
        <taxon>Hypocreales</taxon>
        <taxon>Nectriaceae</taxon>
        <taxon>Cylindrodendrum</taxon>
    </lineage>
</organism>
<feature type="region of interest" description="Disordered" evidence="7">
    <location>
        <begin position="453"/>
        <end position="477"/>
    </location>
</feature>
<evidence type="ECO:0000256" key="7">
    <source>
        <dbReference type="SAM" id="MobiDB-lite"/>
    </source>
</evidence>
<dbReference type="PRINTS" id="PR00344">
    <property type="entry name" value="BCTRLSENSOR"/>
</dbReference>
<dbReference type="OrthoDB" id="303614at2759"/>
<feature type="compositionally biased region" description="Basic and acidic residues" evidence="7">
    <location>
        <begin position="258"/>
        <end position="282"/>
    </location>
</feature>
<dbReference type="GO" id="GO:0005886">
    <property type="term" value="C:plasma membrane"/>
    <property type="evidence" value="ECO:0007669"/>
    <property type="project" value="TreeGrafter"/>
</dbReference>
<evidence type="ECO:0000259" key="8">
    <source>
        <dbReference type="PROSITE" id="PS50109"/>
    </source>
</evidence>
<dbReference type="Pfam" id="PF02518">
    <property type="entry name" value="HATPase_c"/>
    <property type="match status" value="1"/>
</dbReference>
<evidence type="ECO:0000256" key="5">
    <source>
        <dbReference type="ARBA" id="ARBA00022777"/>
    </source>
</evidence>
<dbReference type="CDD" id="cd17546">
    <property type="entry name" value="REC_hyHK_CKI1_RcsC-like"/>
    <property type="match status" value="1"/>
</dbReference>
<feature type="modified residue" description="4-aspartylphosphate" evidence="6">
    <location>
        <position position="1112"/>
    </location>
</feature>
<comment type="catalytic activity">
    <reaction evidence="1">
        <text>ATP + protein L-histidine = ADP + protein N-phospho-L-histidine.</text>
        <dbReference type="EC" id="2.7.13.3"/>
    </reaction>
</comment>
<evidence type="ECO:0000256" key="4">
    <source>
        <dbReference type="ARBA" id="ARBA00022679"/>
    </source>
</evidence>
<evidence type="ECO:0000313" key="11">
    <source>
        <dbReference type="Proteomes" id="UP000722485"/>
    </source>
</evidence>
<dbReference type="SUPFAM" id="SSF55874">
    <property type="entry name" value="ATPase domain of HSP90 chaperone/DNA topoisomerase II/histidine kinase"/>
    <property type="match status" value="1"/>
</dbReference>